<dbReference type="Proteomes" id="UP000284452">
    <property type="component" value="Unassembled WGS sequence"/>
</dbReference>
<accession>A0A425HWG2</accession>
<organism evidence="3 4">
    <name type="scientific">Toxoplasma gondii CAST</name>
    <dbReference type="NCBI Taxonomy" id="943122"/>
    <lineage>
        <taxon>Eukaryota</taxon>
        <taxon>Sar</taxon>
        <taxon>Alveolata</taxon>
        <taxon>Apicomplexa</taxon>
        <taxon>Conoidasida</taxon>
        <taxon>Coccidia</taxon>
        <taxon>Eucoccidiorida</taxon>
        <taxon>Eimeriorina</taxon>
        <taxon>Sarcocystidae</taxon>
        <taxon>Toxoplasma</taxon>
    </lineage>
</organism>
<feature type="chain" id="PRO_5019571261" evidence="2">
    <location>
        <begin position="23"/>
        <end position="384"/>
    </location>
</feature>
<keyword evidence="3" id="KW-0472">Membrane</keyword>
<evidence type="ECO:0000313" key="3">
    <source>
        <dbReference type="EMBL" id="RQX70613.1"/>
    </source>
</evidence>
<dbReference type="EMBL" id="AHIV02001267">
    <property type="protein sequence ID" value="RQX70613.1"/>
    <property type="molecule type" value="Genomic_DNA"/>
</dbReference>
<feature type="compositionally biased region" description="Basic and acidic residues" evidence="1">
    <location>
        <begin position="233"/>
        <end position="242"/>
    </location>
</feature>
<protein>
    <submittedName>
        <fullName evidence="3">Putative transmembrane protein</fullName>
    </submittedName>
</protein>
<reference evidence="3 4" key="1">
    <citation type="submission" date="2017-10" db="EMBL/GenBank/DDBJ databases">
        <authorList>
            <person name="Sibley D."/>
            <person name="Venepally P."/>
            <person name="Karamycheva S."/>
            <person name="Hadjithomas M."/>
            <person name="Khan A."/>
            <person name="Brunk B."/>
            <person name="Roos D."/>
            <person name="Caler E."/>
            <person name="Lorenzi H."/>
        </authorList>
    </citation>
    <scope>NUCLEOTIDE SEQUENCE [LARGE SCALE GENOMIC DNA]</scope>
    <source>
        <strain evidence="3 4">CAST</strain>
    </source>
</reference>
<evidence type="ECO:0000313" key="4">
    <source>
        <dbReference type="Proteomes" id="UP000284452"/>
    </source>
</evidence>
<gene>
    <name evidence="3" type="ORF">TGCAST_249570</name>
</gene>
<evidence type="ECO:0000256" key="1">
    <source>
        <dbReference type="SAM" id="MobiDB-lite"/>
    </source>
</evidence>
<evidence type="ECO:0000256" key="2">
    <source>
        <dbReference type="SAM" id="SignalP"/>
    </source>
</evidence>
<feature type="region of interest" description="Disordered" evidence="1">
    <location>
        <begin position="99"/>
        <end position="134"/>
    </location>
</feature>
<feature type="compositionally biased region" description="Acidic residues" evidence="1">
    <location>
        <begin position="211"/>
        <end position="220"/>
    </location>
</feature>
<keyword evidence="3" id="KW-0812">Transmembrane</keyword>
<dbReference type="VEuPathDB" id="ToxoDB:TGCAST_249570"/>
<feature type="region of interest" description="Disordered" evidence="1">
    <location>
        <begin position="158"/>
        <end position="255"/>
    </location>
</feature>
<sequence length="384" mass="43353">MTMARRTIWSLMPLFGLLGATGSFVEVSSGLERGSLILKSTLHPVSSHRAEDSDDSVLKNHTAPDKGAIASNELTWPSQESFVEHQPHSRSRLLRLTQVPSRSRSLTPDNARQFGSPRDTTRSSSESNADSETLPATILASAPFAAFLEASLIRRLFKRKKKRTSASRSKKKRTTKRRKKKKRNEAREDDSDDDPPRRQTRRNKRKKAREEDAEDDDDDVEERKRRKKKRQRAREELKRTTDADTEDAPPSVRSRGEIKCYPAAIEDLKSTAFKMQDARGFEGKVEKGPSNNTGGEPLVASIALFPWPAGTDASSLSITPFLIHRMSFQTRTRCPVPRDTSERRSSSASCTRSDHAIFKNFWLCLTLRPHYEVASNCNVRCGIQ</sequence>
<comment type="caution">
    <text evidence="3">The sequence shown here is derived from an EMBL/GenBank/DDBJ whole genome shotgun (WGS) entry which is preliminary data.</text>
</comment>
<feature type="signal peptide" evidence="2">
    <location>
        <begin position="1"/>
        <end position="22"/>
    </location>
</feature>
<proteinExistence type="predicted"/>
<keyword evidence="2" id="KW-0732">Signal</keyword>
<dbReference type="AlphaFoldDB" id="A0A425HWG2"/>
<name>A0A425HWG2_TOXGO</name>
<feature type="compositionally biased region" description="Polar residues" evidence="1">
    <location>
        <begin position="122"/>
        <end position="131"/>
    </location>
</feature>
<feature type="compositionally biased region" description="Polar residues" evidence="1">
    <location>
        <begin position="99"/>
        <end position="110"/>
    </location>
</feature>
<feature type="compositionally biased region" description="Basic residues" evidence="1">
    <location>
        <begin position="198"/>
        <end position="207"/>
    </location>
</feature>
<feature type="compositionally biased region" description="Basic residues" evidence="1">
    <location>
        <begin position="158"/>
        <end position="184"/>
    </location>
</feature>